<accession>A0A1H9K6I9</accession>
<evidence type="ECO:0000313" key="2">
    <source>
        <dbReference type="EMBL" id="SEQ94553.1"/>
    </source>
</evidence>
<evidence type="ECO:0000256" key="1">
    <source>
        <dbReference type="SAM" id="Phobius"/>
    </source>
</evidence>
<protein>
    <submittedName>
        <fullName evidence="2">Uncharacterized protein</fullName>
    </submittedName>
</protein>
<keyword evidence="1" id="KW-0812">Transmembrane</keyword>
<name>A0A1H9K6I9_9FLAO</name>
<dbReference type="STRING" id="419940.SAMN05421824_2634"/>
<dbReference type="EMBL" id="FOFN01000004">
    <property type="protein sequence ID" value="SEQ94553.1"/>
    <property type="molecule type" value="Genomic_DNA"/>
</dbReference>
<keyword evidence="1" id="KW-1133">Transmembrane helix</keyword>
<keyword evidence="3" id="KW-1185">Reference proteome</keyword>
<evidence type="ECO:0000313" key="3">
    <source>
        <dbReference type="Proteomes" id="UP000198999"/>
    </source>
</evidence>
<reference evidence="2 3" key="1">
    <citation type="submission" date="2016-10" db="EMBL/GenBank/DDBJ databases">
        <authorList>
            <person name="de Groot N.N."/>
        </authorList>
    </citation>
    <scope>NUCLEOTIDE SEQUENCE [LARGE SCALE GENOMIC DNA]</scope>
    <source>
        <strain evidence="2 3">DSM 21035</strain>
    </source>
</reference>
<proteinExistence type="predicted"/>
<gene>
    <name evidence="2" type="ORF">SAMN05421824_2634</name>
</gene>
<dbReference type="Proteomes" id="UP000198999">
    <property type="component" value="Unassembled WGS sequence"/>
</dbReference>
<keyword evidence="1" id="KW-0472">Membrane</keyword>
<feature type="transmembrane region" description="Helical" evidence="1">
    <location>
        <begin position="12"/>
        <end position="29"/>
    </location>
</feature>
<organism evidence="2 3">
    <name type="scientific">Hyunsoonleella jejuensis</name>
    <dbReference type="NCBI Taxonomy" id="419940"/>
    <lineage>
        <taxon>Bacteria</taxon>
        <taxon>Pseudomonadati</taxon>
        <taxon>Bacteroidota</taxon>
        <taxon>Flavobacteriia</taxon>
        <taxon>Flavobacteriales</taxon>
        <taxon>Flavobacteriaceae</taxon>
    </lineage>
</organism>
<dbReference type="AlphaFoldDB" id="A0A1H9K6I9"/>
<sequence length="32" mass="3749">MITTYRLNRIDIAVFVVLYPLLGSFISKLDLY</sequence>